<dbReference type="PROSITE" id="PS52019">
    <property type="entry name" value="PKS_MFAS_DH"/>
    <property type="match status" value="1"/>
</dbReference>
<dbReference type="SMART" id="SM00822">
    <property type="entry name" value="PKS_KR"/>
    <property type="match status" value="1"/>
</dbReference>
<feature type="region of interest" description="C-terminal hotdog fold" evidence="2">
    <location>
        <begin position="199"/>
        <end position="337"/>
    </location>
</feature>
<dbReference type="Gene3D" id="3.40.50.720">
    <property type="entry name" value="NAD(P)-binding Rossmann-like Domain"/>
    <property type="match status" value="1"/>
</dbReference>
<dbReference type="InterPro" id="IPR036291">
    <property type="entry name" value="NAD(P)-bd_dom_sf"/>
</dbReference>
<feature type="active site" description="Proton acceptor; for dehydratase activity" evidence="2">
    <location>
        <position position="96"/>
    </location>
</feature>
<dbReference type="Pfam" id="PF14765">
    <property type="entry name" value="PS-DH"/>
    <property type="match status" value="1"/>
</dbReference>
<dbReference type="InterPro" id="IPR013968">
    <property type="entry name" value="PKS_KR"/>
</dbReference>
<feature type="compositionally biased region" description="Basic residues" evidence="3">
    <location>
        <begin position="713"/>
        <end position="731"/>
    </location>
</feature>
<name>A0A6V8KAK3_9ACTN</name>
<dbReference type="SUPFAM" id="SSF51735">
    <property type="entry name" value="NAD(P)-binding Rossmann-fold domains"/>
    <property type="match status" value="2"/>
</dbReference>
<proteinExistence type="predicted"/>
<accession>A0A6V8KAK3</accession>
<dbReference type="GO" id="GO:0004312">
    <property type="term" value="F:fatty acid synthase activity"/>
    <property type="evidence" value="ECO:0007669"/>
    <property type="project" value="TreeGrafter"/>
</dbReference>
<evidence type="ECO:0000313" key="6">
    <source>
        <dbReference type="Proteomes" id="UP000482800"/>
    </source>
</evidence>
<dbReference type="Pfam" id="PF08659">
    <property type="entry name" value="KR"/>
    <property type="match status" value="1"/>
</dbReference>
<reference evidence="5 6" key="1">
    <citation type="submission" date="2020-03" db="EMBL/GenBank/DDBJ databases">
        <title>Whole genome shotgun sequence of Phytohabitans houttuyneae NBRC 108639.</title>
        <authorList>
            <person name="Komaki H."/>
            <person name="Tamura T."/>
        </authorList>
    </citation>
    <scope>NUCLEOTIDE SEQUENCE [LARGE SCALE GENOMIC DNA]</scope>
    <source>
        <strain evidence="5 6">NBRC 108639</strain>
    </source>
</reference>
<evidence type="ECO:0000313" key="5">
    <source>
        <dbReference type="EMBL" id="GFJ80794.1"/>
    </source>
</evidence>
<feature type="compositionally biased region" description="Low complexity" evidence="3">
    <location>
        <begin position="732"/>
        <end position="742"/>
    </location>
</feature>
<dbReference type="Pfam" id="PF22953">
    <property type="entry name" value="SpnB_Rossmann"/>
    <property type="match status" value="1"/>
</dbReference>
<dbReference type="Pfam" id="PF21089">
    <property type="entry name" value="PKS_DH_N"/>
    <property type="match status" value="1"/>
</dbReference>
<feature type="domain" description="PKS/mFAS DH" evidence="4">
    <location>
        <begin position="66"/>
        <end position="337"/>
    </location>
</feature>
<feature type="compositionally biased region" description="Low complexity" evidence="3">
    <location>
        <begin position="782"/>
        <end position="808"/>
    </location>
</feature>
<gene>
    <name evidence="5" type="ORF">Phou_049740</name>
</gene>
<feature type="region of interest" description="Disordered" evidence="3">
    <location>
        <begin position="143"/>
        <end position="172"/>
    </location>
</feature>
<dbReference type="InterPro" id="IPR020807">
    <property type="entry name" value="PKS_DH"/>
</dbReference>
<dbReference type="GO" id="GO:0006633">
    <property type="term" value="P:fatty acid biosynthetic process"/>
    <property type="evidence" value="ECO:0007669"/>
    <property type="project" value="TreeGrafter"/>
</dbReference>
<dbReference type="SMART" id="SM00826">
    <property type="entry name" value="PKS_DH"/>
    <property type="match status" value="1"/>
</dbReference>
<dbReference type="Gene3D" id="3.10.129.110">
    <property type="entry name" value="Polyketide synthase dehydratase"/>
    <property type="match status" value="1"/>
</dbReference>
<reference evidence="5 6" key="2">
    <citation type="submission" date="2020-03" db="EMBL/GenBank/DDBJ databases">
        <authorList>
            <person name="Ichikawa N."/>
            <person name="Kimura A."/>
            <person name="Kitahashi Y."/>
            <person name="Uohara A."/>
        </authorList>
    </citation>
    <scope>NUCLEOTIDE SEQUENCE [LARGE SCALE GENOMIC DNA]</scope>
    <source>
        <strain evidence="5 6">NBRC 108639</strain>
    </source>
</reference>
<dbReference type="PANTHER" id="PTHR43775:SF51">
    <property type="entry name" value="INACTIVE PHENOLPHTHIOCEROL SYNTHESIS POLYKETIDE SYNTHASE TYPE I PKS1-RELATED"/>
    <property type="match status" value="1"/>
</dbReference>
<dbReference type="InterPro" id="IPR049552">
    <property type="entry name" value="PKS_DH_N"/>
</dbReference>
<dbReference type="AlphaFoldDB" id="A0A6V8KAK3"/>
<keyword evidence="1" id="KW-0808">Transferase</keyword>
<keyword evidence="6" id="KW-1185">Reference proteome</keyword>
<comment type="caution">
    <text evidence="5">The sequence shown here is derived from an EMBL/GenBank/DDBJ whole genome shotgun (WGS) entry which is preliminary data.</text>
</comment>
<protein>
    <recommendedName>
        <fullName evidence="4">PKS/mFAS DH domain-containing protein</fullName>
    </recommendedName>
</protein>
<dbReference type="InterPro" id="IPR049551">
    <property type="entry name" value="PKS_DH_C"/>
</dbReference>
<feature type="active site" description="Proton donor; for dehydratase activity" evidence="2">
    <location>
        <position position="259"/>
    </location>
</feature>
<feature type="region of interest" description="Disordered" evidence="3">
    <location>
        <begin position="700"/>
        <end position="820"/>
    </location>
</feature>
<dbReference type="EMBL" id="BLPF01000002">
    <property type="protein sequence ID" value="GFJ80794.1"/>
    <property type="molecule type" value="Genomic_DNA"/>
</dbReference>
<evidence type="ECO:0000256" key="3">
    <source>
        <dbReference type="SAM" id="MobiDB-lite"/>
    </source>
</evidence>
<dbReference type="InterPro" id="IPR055123">
    <property type="entry name" value="SpnB-like_Rossmann"/>
</dbReference>
<dbReference type="Proteomes" id="UP000482800">
    <property type="component" value="Unassembled WGS sequence"/>
</dbReference>
<dbReference type="Gene3D" id="3.30.70.3290">
    <property type="match status" value="1"/>
</dbReference>
<dbReference type="InterPro" id="IPR049900">
    <property type="entry name" value="PKS_mFAS_DH"/>
</dbReference>
<evidence type="ECO:0000259" key="4">
    <source>
        <dbReference type="PROSITE" id="PS52019"/>
    </source>
</evidence>
<dbReference type="InterPro" id="IPR050091">
    <property type="entry name" value="PKS_NRPS_Biosynth_Enz"/>
</dbReference>
<feature type="region of interest" description="N-terminal hotdog fold" evidence="2">
    <location>
        <begin position="66"/>
        <end position="186"/>
    </location>
</feature>
<evidence type="ECO:0000256" key="1">
    <source>
        <dbReference type="ARBA" id="ARBA00022679"/>
    </source>
</evidence>
<organism evidence="5 6">
    <name type="scientific">Phytohabitans houttuyneae</name>
    <dbReference type="NCBI Taxonomy" id="1076126"/>
    <lineage>
        <taxon>Bacteria</taxon>
        <taxon>Bacillati</taxon>
        <taxon>Actinomycetota</taxon>
        <taxon>Actinomycetes</taxon>
        <taxon>Micromonosporales</taxon>
        <taxon>Micromonosporaceae</taxon>
    </lineage>
</organism>
<dbReference type="InterPro" id="IPR057326">
    <property type="entry name" value="KR_dom"/>
</dbReference>
<dbReference type="CDD" id="cd08956">
    <property type="entry name" value="KR_3_FAS_SDR_x"/>
    <property type="match status" value="1"/>
</dbReference>
<dbReference type="InterPro" id="IPR042104">
    <property type="entry name" value="PKS_dehydratase_sf"/>
</dbReference>
<evidence type="ECO:0000256" key="2">
    <source>
        <dbReference type="PROSITE-ProRule" id="PRU01363"/>
    </source>
</evidence>
<dbReference type="PANTHER" id="PTHR43775">
    <property type="entry name" value="FATTY ACID SYNTHASE"/>
    <property type="match status" value="1"/>
</dbReference>
<sequence>MEAFTRSLAQLHVAGVPVDWASWYPDPKPRAAPLPTYPYQRERYWISGPGTAGTDVRAAGQDPLGHPLLAAAVPLPDGGLVATGQLPAAGGWLGDHTVGGQVLVPGAALAEWAIRAGDEVGAPTVEELTLQEPLSLHADGGTRVRISVGPADPTGRRDVSIHSQPDGASGWTRHADGVLAAQTEAPPPDDRVTWPPAGAEPVDLSTFYAEATGAGYGYGPAFQGLRAAWRLGADLLAEVCLPEEAGDPAGFGVHPALLDAALHPALLIRDTGDGRVWLPFAWNGVRLWATGAATVRARLSPHTDRKALRVELSDTAGAPVLTVDSLMMRPAAPSRLPAHPHLYTVDYEPIAPAGPVAVEVARVAPGSGPAPAAQALRLVRDWLAAHPDGDGRLVLLTRGAVPVDGAGADPAAAGAWGVLRSAQSEHPGRLVLVDIGDDGDERAVAGAVATGEPQLAIRRGQPYRIRLHPATGAREQEPPRLDPDGTVLVTGGTGALGALAAEHLAREWGVKHLLLASRQGPAAPGANRLRERLAAAGAEATLAAVDIGDEDAVVRLVAGIDPAHPLTGVVHAAGAVDDAMLDAQDERRLATVWRAKAGGAAALHAATAGLDLGMFLLFSSAAATLGSLGQANYAAANAYCEALAAKRRAAGLPGLAIGWGAWATAGGMTAGLGDADRARMRRAGVIPLAPARAWPCSTPPAAIPPLTLSPPRSTRKRWPVSRPKRYRRRCAASRAPPARLGVPRPPPRRRRPTGPPASPRCPRRSATASCSSWSAPMRRRCSGTGTPPASPPTAASWSWASTRSPRSTCATPSERRPGCG</sequence>